<feature type="domain" description="CheB-type methylesterase" evidence="9">
    <location>
        <begin position="156"/>
        <end position="349"/>
    </location>
</feature>
<dbReference type="InterPro" id="IPR035909">
    <property type="entry name" value="CheB_C"/>
</dbReference>
<dbReference type="GO" id="GO:0000156">
    <property type="term" value="F:phosphorelay response regulator activity"/>
    <property type="evidence" value="ECO:0007669"/>
    <property type="project" value="InterPro"/>
</dbReference>
<feature type="active site" evidence="5 6">
    <location>
        <position position="168"/>
    </location>
</feature>
<feature type="active site" evidence="5 6">
    <location>
        <position position="194"/>
    </location>
</feature>
<evidence type="ECO:0000256" key="6">
    <source>
        <dbReference type="PROSITE-ProRule" id="PRU00050"/>
    </source>
</evidence>
<dbReference type="CDD" id="cd17541">
    <property type="entry name" value="REC_CheB-like"/>
    <property type="match status" value="1"/>
</dbReference>
<dbReference type="Proteomes" id="UP000189670">
    <property type="component" value="Unassembled WGS sequence"/>
</dbReference>
<dbReference type="InterPro" id="IPR011006">
    <property type="entry name" value="CheY-like_superfamily"/>
</dbReference>
<dbReference type="GO" id="GO:0050568">
    <property type="term" value="F:protein-glutamine glutaminase activity"/>
    <property type="evidence" value="ECO:0007669"/>
    <property type="project" value="UniProtKB-UniRule"/>
</dbReference>
<evidence type="ECO:0000313" key="11">
    <source>
        <dbReference type="Proteomes" id="UP000189670"/>
    </source>
</evidence>
<evidence type="ECO:0000256" key="5">
    <source>
        <dbReference type="HAMAP-Rule" id="MF_00099"/>
    </source>
</evidence>
<keyword evidence="1 5" id="KW-0963">Cytoplasm</keyword>
<dbReference type="EMBL" id="ATBP01000604">
    <property type="protein sequence ID" value="ETR69603.1"/>
    <property type="molecule type" value="Genomic_DNA"/>
</dbReference>
<gene>
    <name evidence="5" type="primary">cheB</name>
    <name evidence="10" type="ORF">OMM_03833</name>
</gene>
<dbReference type="GO" id="GO:0008984">
    <property type="term" value="F:protein-glutamate methylesterase activity"/>
    <property type="evidence" value="ECO:0007669"/>
    <property type="project" value="UniProtKB-UniRule"/>
</dbReference>
<evidence type="ECO:0000259" key="8">
    <source>
        <dbReference type="PROSITE" id="PS50110"/>
    </source>
</evidence>
<dbReference type="EC" id="3.5.1.44" evidence="5"/>
<comment type="domain">
    <text evidence="5">Contains a C-terminal catalytic domain, and an N-terminal region which modulates catalytic activity.</text>
</comment>
<dbReference type="AlphaFoldDB" id="A0A1V1P474"/>
<dbReference type="SMART" id="SM00448">
    <property type="entry name" value="REC"/>
    <property type="match status" value="1"/>
</dbReference>
<evidence type="ECO:0000313" key="10">
    <source>
        <dbReference type="EMBL" id="ETR69603.1"/>
    </source>
</evidence>
<evidence type="ECO:0000256" key="4">
    <source>
        <dbReference type="ARBA" id="ARBA00048267"/>
    </source>
</evidence>
<dbReference type="PANTHER" id="PTHR42872">
    <property type="entry name" value="PROTEIN-GLUTAMATE METHYLESTERASE/PROTEIN-GLUTAMINE GLUTAMINASE"/>
    <property type="match status" value="1"/>
</dbReference>
<evidence type="ECO:0000259" key="9">
    <source>
        <dbReference type="PROSITE" id="PS50122"/>
    </source>
</evidence>
<accession>A0A1V1P474</accession>
<evidence type="ECO:0000256" key="7">
    <source>
        <dbReference type="PROSITE-ProRule" id="PRU00169"/>
    </source>
</evidence>
<dbReference type="HAMAP" id="MF_00099">
    <property type="entry name" value="CheB_chemtxs"/>
    <property type="match status" value="1"/>
</dbReference>
<dbReference type="InterPro" id="IPR000673">
    <property type="entry name" value="Sig_transdc_resp-reg_Me-estase"/>
</dbReference>
<comment type="similarity">
    <text evidence="5">Belongs to the CheB family.</text>
</comment>
<dbReference type="Gene3D" id="3.40.50.180">
    <property type="entry name" value="Methylesterase CheB, C-terminal domain"/>
    <property type="match status" value="1"/>
</dbReference>
<protein>
    <recommendedName>
        <fullName evidence="5">Protein-glutamate methylesterase/protein-glutamine glutaminase</fullName>
        <ecNumber evidence="5">3.1.1.61</ecNumber>
        <ecNumber evidence="5">3.5.1.44</ecNumber>
    </recommendedName>
</protein>
<proteinExistence type="inferred from homology"/>
<dbReference type="CDD" id="cd16432">
    <property type="entry name" value="CheB_Rec"/>
    <property type="match status" value="1"/>
</dbReference>
<feature type="domain" description="Response regulatory" evidence="8">
    <location>
        <begin position="6"/>
        <end position="123"/>
    </location>
</feature>
<dbReference type="NCBIfam" id="NF001965">
    <property type="entry name" value="PRK00742.1"/>
    <property type="match status" value="1"/>
</dbReference>
<keyword evidence="2 5" id="KW-0145">Chemotaxis</keyword>
<comment type="subcellular location">
    <subcellularLocation>
        <location evidence="5">Cytoplasm</location>
    </subcellularLocation>
</comment>
<dbReference type="NCBIfam" id="NF009206">
    <property type="entry name" value="PRK12555.1"/>
    <property type="match status" value="1"/>
</dbReference>
<evidence type="ECO:0000256" key="3">
    <source>
        <dbReference type="ARBA" id="ARBA00022801"/>
    </source>
</evidence>
<sequence>MKNKIRILIVDDSALVREILCEGLSKDPDIEVIGTAADPYQARDILVTEKPDVITLDVEMPRMDGITFMKRFMKIIPTPTIIVSSLTEKNKRLSMDALEAGAVDIVPKPHAGLVDGLPLMITDLIRKIKIAATVNVSRIRPKATVPISADSIQPLDESTDRVIAIGASTGGTEALARILPVFPPASPGIVIVQHMPAEYTASLAERLDRMSQMKVKEAANRDRVLTGHILVAPGGLKHMKIQRYGGQYRVKLVDGDPVSSHRPSVDVLFQSVAEAVGKNAAAVLMTGMGKDGAAGLLQIKNAGGKTFAQDEKTSVVWGMPKIAWQMKAAETMVSLENIPGTLINAIKRH</sequence>
<keyword evidence="3 5" id="KW-0378">Hydrolase</keyword>
<dbReference type="Gene3D" id="3.40.50.2300">
    <property type="match status" value="1"/>
</dbReference>
<keyword evidence="5 7" id="KW-0597">Phosphoprotein</keyword>
<comment type="PTM">
    <text evidence="5">Phosphorylated by CheA. Phosphorylation of the N-terminal regulatory domain activates the methylesterase activity.</text>
</comment>
<dbReference type="SUPFAM" id="SSF52738">
    <property type="entry name" value="Methylesterase CheB, C-terminal domain"/>
    <property type="match status" value="1"/>
</dbReference>
<dbReference type="GO" id="GO:0006935">
    <property type="term" value="P:chemotaxis"/>
    <property type="evidence" value="ECO:0007669"/>
    <property type="project" value="UniProtKB-UniRule"/>
</dbReference>
<dbReference type="Pfam" id="PF01339">
    <property type="entry name" value="CheB_methylest"/>
    <property type="match status" value="1"/>
</dbReference>
<reference evidence="11" key="1">
    <citation type="submission" date="2012-11" db="EMBL/GenBank/DDBJ databases">
        <authorList>
            <person name="Lucero-Rivera Y.E."/>
            <person name="Tovar-Ramirez D."/>
        </authorList>
    </citation>
    <scope>NUCLEOTIDE SEQUENCE [LARGE SCALE GENOMIC DNA]</scope>
    <source>
        <strain evidence="11">Araruama</strain>
    </source>
</reference>
<comment type="caution">
    <text evidence="10">The sequence shown here is derived from an EMBL/GenBank/DDBJ whole genome shotgun (WGS) entry which is preliminary data.</text>
</comment>
<dbReference type="EC" id="3.1.1.61" evidence="5"/>
<dbReference type="SUPFAM" id="SSF52172">
    <property type="entry name" value="CheY-like"/>
    <property type="match status" value="1"/>
</dbReference>
<name>A0A1V1P474_9BACT</name>
<dbReference type="InterPro" id="IPR008248">
    <property type="entry name" value="CheB-like"/>
</dbReference>
<dbReference type="PIRSF" id="PIRSF000876">
    <property type="entry name" value="RR_chemtxs_CheB"/>
    <property type="match status" value="1"/>
</dbReference>
<evidence type="ECO:0000256" key="1">
    <source>
        <dbReference type="ARBA" id="ARBA00022490"/>
    </source>
</evidence>
<comment type="catalytic activity">
    <reaction evidence="5">
        <text>L-glutaminyl-[protein] + H2O = L-glutamyl-[protein] + NH4(+)</text>
        <dbReference type="Rhea" id="RHEA:16441"/>
        <dbReference type="Rhea" id="RHEA-COMP:10207"/>
        <dbReference type="Rhea" id="RHEA-COMP:10208"/>
        <dbReference type="ChEBI" id="CHEBI:15377"/>
        <dbReference type="ChEBI" id="CHEBI:28938"/>
        <dbReference type="ChEBI" id="CHEBI:29973"/>
        <dbReference type="ChEBI" id="CHEBI:30011"/>
        <dbReference type="EC" id="3.5.1.44"/>
    </reaction>
</comment>
<feature type="active site" evidence="5 6">
    <location>
        <position position="291"/>
    </location>
</feature>
<comment type="function">
    <text evidence="5">Involved in chemotaxis. Part of a chemotaxis signal transduction system that modulates chemotaxis in response to various stimuli. Catalyzes the demethylation of specific methylglutamate residues introduced into the chemoreceptors (methyl-accepting chemotaxis proteins or MCP) by CheR. Also mediates the irreversible deamidation of specific glutamine residues to glutamic acid.</text>
</comment>
<feature type="modified residue" description="4-aspartylphosphate" evidence="5 7">
    <location>
        <position position="57"/>
    </location>
</feature>
<comment type="catalytic activity">
    <reaction evidence="4 5">
        <text>[protein]-L-glutamate 5-O-methyl ester + H2O = L-glutamyl-[protein] + methanol + H(+)</text>
        <dbReference type="Rhea" id="RHEA:23236"/>
        <dbReference type="Rhea" id="RHEA-COMP:10208"/>
        <dbReference type="Rhea" id="RHEA-COMP:10311"/>
        <dbReference type="ChEBI" id="CHEBI:15377"/>
        <dbReference type="ChEBI" id="CHEBI:15378"/>
        <dbReference type="ChEBI" id="CHEBI:17790"/>
        <dbReference type="ChEBI" id="CHEBI:29973"/>
        <dbReference type="ChEBI" id="CHEBI:82795"/>
        <dbReference type="EC" id="3.1.1.61"/>
    </reaction>
</comment>
<dbReference type="Pfam" id="PF00072">
    <property type="entry name" value="Response_reg"/>
    <property type="match status" value="1"/>
</dbReference>
<dbReference type="PROSITE" id="PS50122">
    <property type="entry name" value="CHEB"/>
    <property type="match status" value="1"/>
</dbReference>
<dbReference type="PROSITE" id="PS50110">
    <property type="entry name" value="RESPONSE_REGULATORY"/>
    <property type="match status" value="1"/>
</dbReference>
<dbReference type="GO" id="GO:0005737">
    <property type="term" value="C:cytoplasm"/>
    <property type="evidence" value="ECO:0007669"/>
    <property type="project" value="UniProtKB-SubCell"/>
</dbReference>
<organism evidence="10 11">
    <name type="scientific">Candidatus Magnetoglobus multicellularis str. Araruama</name>
    <dbReference type="NCBI Taxonomy" id="890399"/>
    <lineage>
        <taxon>Bacteria</taxon>
        <taxon>Pseudomonadati</taxon>
        <taxon>Thermodesulfobacteriota</taxon>
        <taxon>Desulfobacteria</taxon>
        <taxon>Desulfobacterales</taxon>
        <taxon>Desulfobacteraceae</taxon>
        <taxon>Candidatus Magnetoglobus</taxon>
    </lineage>
</organism>
<dbReference type="PANTHER" id="PTHR42872:SF6">
    <property type="entry name" value="PROTEIN-GLUTAMATE METHYLESTERASE_PROTEIN-GLUTAMINE GLUTAMINASE"/>
    <property type="match status" value="1"/>
</dbReference>
<evidence type="ECO:0000256" key="2">
    <source>
        <dbReference type="ARBA" id="ARBA00022500"/>
    </source>
</evidence>
<dbReference type="InterPro" id="IPR001789">
    <property type="entry name" value="Sig_transdc_resp-reg_receiver"/>
</dbReference>